<gene>
    <name evidence="1" type="ORF">FWK35_00021662</name>
</gene>
<name>A0A6G0WDV0_APHCR</name>
<proteinExistence type="predicted"/>
<dbReference type="OrthoDB" id="6587716at2759"/>
<comment type="caution">
    <text evidence="1">The sequence shown here is derived from an EMBL/GenBank/DDBJ whole genome shotgun (WGS) entry which is preliminary data.</text>
</comment>
<dbReference type="EMBL" id="VUJU01008888">
    <property type="protein sequence ID" value="KAF0724558.1"/>
    <property type="molecule type" value="Genomic_DNA"/>
</dbReference>
<accession>A0A6G0WDV0</accession>
<dbReference type="Proteomes" id="UP000478052">
    <property type="component" value="Unassembled WGS sequence"/>
</dbReference>
<dbReference type="PRINTS" id="PR01345">
    <property type="entry name" value="CERVTRCPTASE"/>
</dbReference>
<dbReference type="AlphaFoldDB" id="A0A6G0WDV0"/>
<evidence type="ECO:0000313" key="1">
    <source>
        <dbReference type="EMBL" id="KAF0724558.1"/>
    </source>
</evidence>
<evidence type="ECO:0008006" key="3">
    <source>
        <dbReference type="Google" id="ProtNLM"/>
    </source>
</evidence>
<organism evidence="1 2">
    <name type="scientific">Aphis craccivora</name>
    <name type="common">Cowpea aphid</name>
    <dbReference type="NCBI Taxonomy" id="307492"/>
    <lineage>
        <taxon>Eukaryota</taxon>
        <taxon>Metazoa</taxon>
        <taxon>Ecdysozoa</taxon>
        <taxon>Arthropoda</taxon>
        <taxon>Hexapoda</taxon>
        <taxon>Insecta</taxon>
        <taxon>Pterygota</taxon>
        <taxon>Neoptera</taxon>
        <taxon>Paraneoptera</taxon>
        <taxon>Hemiptera</taxon>
        <taxon>Sternorrhyncha</taxon>
        <taxon>Aphidomorpha</taxon>
        <taxon>Aphidoidea</taxon>
        <taxon>Aphididae</taxon>
        <taxon>Aphidini</taxon>
        <taxon>Aphis</taxon>
        <taxon>Aphis</taxon>
    </lineage>
</organism>
<reference evidence="1 2" key="1">
    <citation type="submission" date="2019-08" db="EMBL/GenBank/DDBJ databases">
        <title>Whole genome of Aphis craccivora.</title>
        <authorList>
            <person name="Voronova N.V."/>
            <person name="Shulinski R.S."/>
            <person name="Bandarenka Y.V."/>
            <person name="Zhorov D.G."/>
            <person name="Warner D."/>
        </authorList>
    </citation>
    <scope>NUCLEOTIDE SEQUENCE [LARGE SCALE GENOMIC DNA]</scope>
    <source>
        <strain evidence="1">180601</strain>
        <tissue evidence="1">Whole Body</tissue>
    </source>
</reference>
<evidence type="ECO:0000313" key="2">
    <source>
        <dbReference type="Proteomes" id="UP000478052"/>
    </source>
</evidence>
<keyword evidence="2" id="KW-1185">Reference proteome</keyword>
<sequence>MSFTRNRSVIAFQYKIYDSSLVSVTSVKDLGILYNPTLDFRSHIESSYCRALKVLGFVKRIASEFKLESSLKVLYGSLVRSIVEYGSVLWDPHTTSSSLQLERVQRRFLSFAAYVLKIDHVPHDYFPVLTELHLTSPVDGRVTANLSFLRKLLDGSIDAPTLLSSINFKVPQRSLRSSTIFSIPNCSTNYGRNNPIHRMMRIANEQPSFPS</sequence>
<protein>
    <recommendedName>
        <fullName evidence="3">RNA-directed DNA polymerase from mobile element jockey</fullName>
    </recommendedName>
</protein>